<evidence type="ECO:0000313" key="2">
    <source>
        <dbReference type="EMBL" id="PMD41175.1"/>
    </source>
</evidence>
<dbReference type="AlphaFoldDB" id="A0A2J6RRN4"/>
<gene>
    <name evidence="2" type="ORF">L207DRAFT_527831</name>
</gene>
<dbReference type="Proteomes" id="UP000235786">
    <property type="component" value="Unassembled WGS sequence"/>
</dbReference>
<feature type="signal peptide" evidence="1">
    <location>
        <begin position="1"/>
        <end position="20"/>
    </location>
</feature>
<sequence>MQFTKLVALLSASFIVPALALEAYTYGCTNCDCSGASVVDIGANAKSGCVNINVGYGPVAIGLSGSPRDQCTLFVSGDCTGSSQSVGISKGQTFGCTGSQIGSFGSISCASG</sequence>
<feature type="chain" id="PRO_5014392763" evidence="1">
    <location>
        <begin position="21"/>
        <end position="112"/>
    </location>
</feature>
<evidence type="ECO:0000313" key="3">
    <source>
        <dbReference type="Proteomes" id="UP000235786"/>
    </source>
</evidence>
<keyword evidence="3" id="KW-1185">Reference proteome</keyword>
<dbReference type="EMBL" id="KZ613944">
    <property type="protein sequence ID" value="PMD41175.1"/>
    <property type="molecule type" value="Genomic_DNA"/>
</dbReference>
<evidence type="ECO:0000256" key="1">
    <source>
        <dbReference type="SAM" id="SignalP"/>
    </source>
</evidence>
<accession>A0A2J6RRN4</accession>
<reference evidence="2 3" key="1">
    <citation type="submission" date="2016-04" db="EMBL/GenBank/DDBJ databases">
        <title>A degradative enzymes factory behind the ericoid mycorrhizal symbiosis.</title>
        <authorList>
            <consortium name="DOE Joint Genome Institute"/>
            <person name="Martino E."/>
            <person name="Morin E."/>
            <person name="Grelet G."/>
            <person name="Kuo A."/>
            <person name="Kohler A."/>
            <person name="Daghino S."/>
            <person name="Barry K."/>
            <person name="Choi C."/>
            <person name="Cichocki N."/>
            <person name="Clum A."/>
            <person name="Copeland A."/>
            <person name="Hainaut M."/>
            <person name="Haridas S."/>
            <person name="Labutti K."/>
            <person name="Lindquist E."/>
            <person name="Lipzen A."/>
            <person name="Khouja H.-R."/>
            <person name="Murat C."/>
            <person name="Ohm R."/>
            <person name="Olson A."/>
            <person name="Spatafora J."/>
            <person name="Veneault-Fourrey C."/>
            <person name="Henrissat B."/>
            <person name="Grigoriev I."/>
            <person name="Martin F."/>
            <person name="Perotto S."/>
        </authorList>
    </citation>
    <scope>NUCLEOTIDE SEQUENCE [LARGE SCALE GENOMIC DNA]</scope>
    <source>
        <strain evidence="2 3">F</strain>
    </source>
</reference>
<organism evidence="2 3">
    <name type="scientific">Hyaloscypha variabilis (strain UAMH 11265 / GT02V1 / F)</name>
    <name type="common">Meliniomyces variabilis</name>
    <dbReference type="NCBI Taxonomy" id="1149755"/>
    <lineage>
        <taxon>Eukaryota</taxon>
        <taxon>Fungi</taxon>
        <taxon>Dikarya</taxon>
        <taxon>Ascomycota</taxon>
        <taxon>Pezizomycotina</taxon>
        <taxon>Leotiomycetes</taxon>
        <taxon>Helotiales</taxon>
        <taxon>Hyaloscyphaceae</taxon>
        <taxon>Hyaloscypha</taxon>
        <taxon>Hyaloscypha variabilis</taxon>
    </lineage>
</organism>
<keyword evidence="1" id="KW-0732">Signal</keyword>
<dbReference type="OrthoDB" id="3599735at2759"/>
<name>A0A2J6RRN4_HYAVF</name>
<proteinExistence type="predicted"/>
<protein>
    <submittedName>
        <fullName evidence="2">Uncharacterized protein</fullName>
    </submittedName>
</protein>